<name>A0A8J2U7A3_9GAMM</name>
<dbReference type="PANTHER" id="PTHR30006:SF15">
    <property type="entry name" value="IRON-UTILIZATION PERIPLASMIC PROTEIN"/>
    <property type="match status" value="1"/>
</dbReference>
<dbReference type="OrthoDB" id="9769567at2"/>
<dbReference type="GO" id="GO:0046872">
    <property type="term" value="F:metal ion binding"/>
    <property type="evidence" value="ECO:0007669"/>
    <property type="project" value="UniProtKB-KW"/>
</dbReference>
<sequence length="339" mass="37083">MKTKFASMLSLCLASLIASSAFAEQVNVYSSRKEALIKPLLDRFSEQTGIQVNLITGKDDALISRLRKEGKKSPADVLVTADVGRLYRAKAQQLLQPHGSDIVTQSVPAKYRDEDGQWLGLTMRARPIFYVKGKVDPAQLSSYENLADPKWQGQICIRSSSNIYNQSLIASMLEAEGDQATMAFAKGLVANMARSPVGGDTDQLRAATAGVCNIAIANTYYFGRLANSDKPADQQVVNALAVFWPNQDDRGTHVNISGIGITQSARNKTEAVKLIEFMLTAESQAWYSQVNNEYPVVNDAAPSATLQSWGQFKADAVNLSKLGERNQQAVRLMDKAGWK</sequence>
<evidence type="ECO:0000256" key="4">
    <source>
        <dbReference type="SAM" id="SignalP"/>
    </source>
</evidence>
<comment type="similarity">
    <text evidence="1">Belongs to the bacterial solute-binding protein 1 family.</text>
</comment>
<accession>A0A8J2U7A3</accession>
<evidence type="ECO:0000256" key="1">
    <source>
        <dbReference type="ARBA" id="ARBA00008520"/>
    </source>
</evidence>
<dbReference type="PIRSF" id="PIRSF002825">
    <property type="entry name" value="CfbpA"/>
    <property type="match status" value="1"/>
</dbReference>
<protein>
    <submittedName>
        <fullName evidence="5">Iron deficiency-induced protein A</fullName>
    </submittedName>
</protein>
<reference evidence="6" key="1">
    <citation type="journal article" date="2019" name="Int. J. Syst. Evol. Microbiol.">
        <title>The Global Catalogue of Microorganisms (GCM) 10K type strain sequencing project: providing services to taxonomists for standard genome sequencing and annotation.</title>
        <authorList>
            <consortium name="The Broad Institute Genomics Platform"/>
            <consortium name="The Broad Institute Genome Sequencing Center for Infectious Disease"/>
            <person name="Wu L."/>
            <person name="Ma J."/>
        </authorList>
    </citation>
    <scope>NUCLEOTIDE SEQUENCE [LARGE SCALE GENOMIC DNA]</scope>
    <source>
        <strain evidence="6">CGMCC 1.10130</strain>
    </source>
</reference>
<dbReference type="Gene3D" id="3.40.190.10">
    <property type="entry name" value="Periplasmic binding protein-like II"/>
    <property type="match status" value="2"/>
</dbReference>
<dbReference type="InterPro" id="IPR026045">
    <property type="entry name" value="Ferric-bd"/>
</dbReference>
<dbReference type="AlphaFoldDB" id="A0A8J2U7A3"/>
<dbReference type="SUPFAM" id="SSF53850">
    <property type="entry name" value="Periplasmic binding protein-like II"/>
    <property type="match status" value="1"/>
</dbReference>
<dbReference type="CDD" id="cd13542">
    <property type="entry name" value="PBP2_FutA1_ilke"/>
    <property type="match status" value="1"/>
</dbReference>
<evidence type="ECO:0000256" key="3">
    <source>
        <dbReference type="PIRSR" id="PIRSR002825-1"/>
    </source>
</evidence>
<proteinExistence type="inferred from homology"/>
<evidence type="ECO:0000313" key="6">
    <source>
        <dbReference type="Proteomes" id="UP000619743"/>
    </source>
</evidence>
<feature type="chain" id="PRO_5035276933" evidence="4">
    <location>
        <begin position="24"/>
        <end position="339"/>
    </location>
</feature>
<dbReference type="GO" id="GO:0030288">
    <property type="term" value="C:outer membrane-bounded periplasmic space"/>
    <property type="evidence" value="ECO:0007669"/>
    <property type="project" value="TreeGrafter"/>
</dbReference>
<evidence type="ECO:0000256" key="2">
    <source>
        <dbReference type="ARBA" id="ARBA00022729"/>
    </source>
</evidence>
<organism evidence="5 6">
    <name type="scientific">Neiella marina</name>
    <dbReference type="NCBI Taxonomy" id="508461"/>
    <lineage>
        <taxon>Bacteria</taxon>
        <taxon>Pseudomonadati</taxon>
        <taxon>Pseudomonadota</taxon>
        <taxon>Gammaproteobacteria</taxon>
        <taxon>Alteromonadales</taxon>
        <taxon>Echinimonadaceae</taxon>
        <taxon>Neiella</taxon>
    </lineage>
</organism>
<dbReference type="InterPro" id="IPR006059">
    <property type="entry name" value="SBP"/>
</dbReference>
<dbReference type="Proteomes" id="UP000619743">
    <property type="component" value="Unassembled WGS sequence"/>
</dbReference>
<feature type="binding site" evidence="3">
    <location>
        <position position="220"/>
    </location>
    <ligand>
        <name>Fe cation</name>
        <dbReference type="ChEBI" id="CHEBI:24875"/>
    </ligand>
</feature>
<keyword evidence="2 4" id="KW-0732">Signal</keyword>
<dbReference type="Pfam" id="PF13416">
    <property type="entry name" value="SBP_bac_8"/>
    <property type="match status" value="1"/>
</dbReference>
<gene>
    <name evidence="5" type="primary">idiA</name>
    <name evidence="5" type="ORF">GCM10011369_27480</name>
</gene>
<comment type="caution">
    <text evidence="5">The sequence shown here is derived from an EMBL/GenBank/DDBJ whole genome shotgun (WGS) entry which is preliminary data.</text>
</comment>
<feature type="binding site" evidence="3">
    <location>
        <position position="221"/>
    </location>
    <ligand>
        <name>Fe cation</name>
        <dbReference type="ChEBI" id="CHEBI:24875"/>
    </ligand>
</feature>
<dbReference type="EMBL" id="BMDX01000015">
    <property type="protein sequence ID" value="GGA83966.1"/>
    <property type="molecule type" value="Genomic_DNA"/>
</dbReference>
<dbReference type="PANTHER" id="PTHR30006">
    <property type="entry name" value="THIAMINE-BINDING PERIPLASMIC PROTEIN-RELATED"/>
    <property type="match status" value="1"/>
</dbReference>
<keyword evidence="3" id="KW-0408">Iron</keyword>
<keyword evidence="3" id="KW-0479">Metal-binding</keyword>
<feature type="signal peptide" evidence="4">
    <location>
        <begin position="1"/>
        <end position="23"/>
    </location>
</feature>
<evidence type="ECO:0000313" key="5">
    <source>
        <dbReference type="EMBL" id="GGA83966.1"/>
    </source>
</evidence>
<dbReference type="RefSeq" id="WP_087506596.1">
    <property type="nucleotide sequence ID" value="NZ_BMDX01000015.1"/>
</dbReference>
<keyword evidence="6" id="KW-1185">Reference proteome</keyword>